<dbReference type="Proteomes" id="UP000451471">
    <property type="component" value="Unassembled WGS sequence"/>
</dbReference>
<reference evidence="3 4" key="1">
    <citation type="submission" date="2019-12" db="EMBL/GenBank/DDBJ databases">
        <title>Halocatena pleomorpha gen. nov. sp. nov., an extremely halophilic archaeon of family Halobacteriaceae isolated from saltpan soil.</title>
        <authorList>
            <person name="Pal Y."/>
            <person name="Verma A."/>
            <person name="Krishnamurthi S."/>
            <person name="Kumar P."/>
        </authorList>
    </citation>
    <scope>NUCLEOTIDE SEQUENCE [LARGE SCALE GENOMIC DNA]</scope>
    <source>
        <strain evidence="3 4">JCM 16495</strain>
    </source>
</reference>
<dbReference type="InterPro" id="IPR003847">
    <property type="entry name" value="Put_antitoxin"/>
</dbReference>
<accession>A0A6B0GUJ2</accession>
<gene>
    <name evidence="3" type="ORF">GQS65_12990</name>
</gene>
<dbReference type="Pfam" id="PF02697">
    <property type="entry name" value="VAPB_antitox"/>
    <property type="match status" value="1"/>
</dbReference>
<organism evidence="3 4">
    <name type="scientific">Halomarina oriensis</name>
    <dbReference type="NCBI Taxonomy" id="671145"/>
    <lineage>
        <taxon>Archaea</taxon>
        <taxon>Methanobacteriati</taxon>
        <taxon>Methanobacteriota</taxon>
        <taxon>Stenosarchaea group</taxon>
        <taxon>Halobacteria</taxon>
        <taxon>Halobacteriales</taxon>
        <taxon>Natronomonadaceae</taxon>
        <taxon>Halomarina</taxon>
    </lineage>
</organism>
<name>A0A6B0GUJ2_9EURY</name>
<proteinExistence type="predicted"/>
<keyword evidence="1" id="KW-1277">Toxin-antitoxin system</keyword>
<feature type="compositionally biased region" description="Basic and acidic residues" evidence="2">
    <location>
        <begin position="54"/>
        <end position="66"/>
    </location>
</feature>
<dbReference type="AlphaFoldDB" id="A0A6B0GUJ2"/>
<dbReference type="EMBL" id="WSZK01000022">
    <property type="protein sequence ID" value="MWG35388.1"/>
    <property type="molecule type" value="Genomic_DNA"/>
</dbReference>
<evidence type="ECO:0000313" key="3">
    <source>
        <dbReference type="EMBL" id="MWG35388.1"/>
    </source>
</evidence>
<keyword evidence="4" id="KW-1185">Reference proteome</keyword>
<feature type="region of interest" description="Disordered" evidence="2">
    <location>
        <begin position="54"/>
        <end position="78"/>
    </location>
</feature>
<dbReference type="OrthoDB" id="9187at2157"/>
<evidence type="ECO:0000256" key="1">
    <source>
        <dbReference type="ARBA" id="ARBA00022649"/>
    </source>
</evidence>
<sequence>MSKTVRLPDDVYDRVEAHQREGESLAETIDRLAGGRSLRELVGILTDEEAAEMREHLDDLDSQTREDLDETAARFTSN</sequence>
<protein>
    <submittedName>
        <fullName evidence="3">Uncharacterized protein</fullName>
    </submittedName>
</protein>
<evidence type="ECO:0000313" key="4">
    <source>
        <dbReference type="Proteomes" id="UP000451471"/>
    </source>
</evidence>
<dbReference type="RefSeq" id="WP_158205068.1">
    <property type="nucleotide sequence ID" value="NZ_WSZK01000022.1"/>
</dbReference>
<evidence type="ECO:0000256" key="2">
    <source>
        <dbReference type="SAM" id="MobiDB-lite"/>
    </source>
</evidence>
<comment type="caution">
    <text evidence="3">The sequence shown here is derived from an EMBL/GenBank/DDBJ whole genome shotgun (WGS) entry which is preliminary data.</text>
</comment>